<reference evidence="5 6" key="1">
    <citation type="journal article" date="2014" name="Genome Announc.">
        <title>Draft Genome Sequence of Cytophaga fermentans JCM 21142T, a Facultative Anaerobe Isolated from Marine Mud.</title>
        <authorList>
            <person name="Starns D."/>
            <person name="Oshima K."/>
            <person name="Suda W."/>
            <person name="Iino T."/>
            <person name="Yuki M."/>
            <person name="Inoue J."/>
            <person name="Kitamura K."/>
            <person name="Iida T."/>
            <person name="Darby A."/>
            <person name="Hattori M."/>
            <person name="Ohkuma M."/>
        </authorList>
    </citation>
    <scope>NUCLEOTIDE SEQUENCE [LARGE SCALE GENOMIC DNA]</scope>
    <source>
        <strain evidence="5 6">JCM 21142</strain>
    </source>
</reference>
<keyword evidence="3" id="KW-0119">Carbohydrate metabolism</keyword>
<comment type="catalytic activity">
    <reaction evidence="3">
        <text>Endohydrolysis of (1-&gt;4)-alpha-D-glucosidic linkages in polysaccharides containing three or more (1-&gt;4)-alpha-linked D-glucose units.</text>
        <dbReference type="EC" id="3.2.1.1"/>
    </reaction>
</comment>
<dbReference type="EC" id="3.2.1.1" evidence="3"/>
<comment type="caution">
    <text evidence="5">The sequence shown here is derived from an EMBL/GenBank/DDBJ whole genome shotgun (WGS) entry which is preliminary data.</text>
</comment>
<dbReference type="InterPro" id="IPR017853">
    <property type="entry name" value="GH"/>
</dbReference>
<evidence type="ECO:0000256" key="1">
    <source>
        <dbReference type="ARBA" id="ARBA00008061"/>
    </source>
</evidence>
<dbReference type="PRINTS" id="PR00110">
    <property type="entry name" value="ALPHAAMYLASE"/>
</dbReference>
<proteinExistence type="inferred from homology"/>
<dbReference type="AlphaFoldDB" id="W7YIW8"/>
<name>W7YIW8_9BACT</name>
<gene>
    <name evidence="5" type="ORF">JCM21142_83115</name>
</gene>
<keyword evidence="3" id="KW-0326">Glycosidase</keyword>
<protein>
    <recommendedName>
        <fullName evidence="3">Alpha-amylase</fullName>
        <ecNumber evidence="3">3.2.1.1</ecNumber>
    </recommendedName>
</protein>
<dbReference type="Pfam" id="PF00128">
    <property type="entry name" value="Alpha-amylase"/>
    <property type="match status" value="1"/>
</dbReference>
<evidence type="ECO:0000259" key="4">
    <source>
        <dbReference type="SMART" id="SM00642"/>
    </source>
</evidence>
<dbReference type="GO" id="GO:0043169">
    <property type="term" value="F:cation binding"/>
    <property type="evidence" value="ECO:0007669"/>
    <property type="project" value="InterPro"/>
</dbReference>
<dbReference type="SMART" id="SM00642">
    <property type="entry name" value="Aamy"/>
    <property type="match status" value="1"/>
</dbReference>
<dbReference type="PANTHER" id="PTHR10357:SF209">
    <property type="entry name" value="PERIPLASMIC ALPHA-AMYLASE"/>
    <property type="match status" value="1"/>
</dbReference>
<dbReference type="GO" id="GO:0004556">
    <property type="term" value="F:alpha-amylase activity"/>
    <property type="evidence" value="ECO:0007669"/>
    <property type="project" value="UniProtKB-UniRule"/>
</dbReference>
<evidence type="ECO:0000256" key="2">
    <source>
        <dbReference type="RuleBase" id="RU003615"/>
    </source>
</evidence>
<keyword evidence="3" id="KW-0378">Hydrolase</keyword>
<dbReference type="EMBL" id="BAMD01000044">
    <property type="protein sequence ID" value="GAF04411.1"/>
    <property type="molecule type" value="Genomic_DNA"/>
</dbReference>
<dbReference type="Gene3D" id="3.20.20.80">
    <property type="entry name" value="Glycosidases"/>
    <property type="match status" value="1"/>
</dbReference>
<dbReference type="STRING" id="869213.GCA_000517085_00641"/>
<dbReference type="PANTHER" id="PTHR10357">
    <property type="entry name" value="ALPHA-AMYLASE FAMILY MEMBER"/>
    <property type="match status" value="1"/>
</dbReference>
<dbReference type="RefSeq" id="WP_027470641.1">
    <property type="nucleotide sequence ID" value="NZ_BAMD01000044.1"/>
</dbReference>
<dbReference type="InterPro" id="IPR006046">
    <property type="entry name" value="Alpha_amylase"/>
</dbReference>
<evidence type="ECO:0000256" key="3">
    <source>
        <dbReference type="RuleBase" id="RU361134"/>
    </source>
</evidence>
<keyword evidence="6" id="KW-1185">Reference proteome</keyword>
<evidence type="ECO:0000313" key="6">
    <source>
        <dbReference type="Proteomes" id="UP000019402"/>
    </source>
</evidence>
<dbReference type="Proteomes" id="UP000019402">
    <property type="component" value="Unassembled WGS sequence"/>
</dbReference>
<accession>W7YIW8</accession>
<organism evidence="5 6">
    <name type="scientific">Saccharicrinis fermentans DSM 9555 = JCM 21142</name>
    <dbReference type="NCBI Taxonomy" id="869213"/>
    <lineage>
        <taxon>Bacteria</taxon>
        <taxon>Pseudomonadati</taxon>
        <taxon>Bacteroidota</taxon>
        <taxon>Bacteroidia</taxon>
        <taxon>Marinilabiliales</taxon>
        <taxon>Marinilabiliaceae</taxon>
        <taxon>Saccharicrinis</taxon>
    </lineage>
</organism>
<dbReference type="GO" id="GO:0005975">
    <property type="term" value="P:carbohydrate metabolic process"/>
    <property type="evidence" value="ECO:0007669"/>
    <property type="project" value="InterPro"/>
</dbReference>
<dbReference type="OrthoDB" id="9805159at2"/>
<feature type="domain" description="Glycosyl hydrolase family 13 catalytic" evidence="4">
    <location>
        <begin position="40"/>
        <end position="465"/>
    </location>
</feature>
<dbReference type="InterPro" id="IPR006047">
    <property type="entry name" value="GH13_cat_dom"/>
</dbReference>
<comment type="similarity">
    <text evidence="1 2">Belongs to the glycosyl hydrolase 13 family.</text>
</comment>
<dbReference type="SUPFAM" id="SSF51445">
    <property type="entry name" value="(Trans)glycosidases"/>
    <property type="match status" value="1"/>
</dbReference>
<dbReference type="PROSITE" id="PS51257">
    <property type="entry name" value="PROKAR_LIPOPROTEIN"/>
    <property type="match status" value="1"/>
</dbReference>
<sequence>MITRNILIVLSVLSMIACSQKEQAEQVEAPFVWENANVYFLLTDRFNNGDRSNDIHFERDKKTGLLRGFMGGDFRGIIQKIKAGYFNDLGVNALWFSPIAEQIHGSVDEGTGNTYGYHGYWAKDWTRIDPNWGTEQEFAELVDEAHKRGIRIVMDVVVNHTGPVTDKDPLYGDQWVRTKPTCSYESYESTVHCTLVKNLPDIKTESNQEVNLPDMLIEKWTKEGRLEEEMEELNAFFAETGYPRAPRFYIMKWLTDFVRKYGVDGFRIDTAKHTEESIWAELYEVAKRAFSDWKAANPDKVLDDNEFYTVGEVYNYGASSGRMFDNGGVQVDYFANGMDALINFEFKGDARKDYEFVFSKYSRILNNELKGKSLLHYLASHDDSHSFDRERKMAYKGANCLLLSPGAAQIYYGDETNRPLIVKGTMGDATLRSFMNWDDIAANTVVNEVATQDLLSHYQKLGRFRAANPSIGAGVHTQISAEPYVFKREYTKGDYVNKVVVGLDLTPGKKEIPVGDVFENGTVITDYYSGVKAKVKEGKVIIDSPFDLLLLSL</sequence>
<evidence type="ECO:0000313" key="5">
    <source>
        <dbReference type="EMBL" id="GAF04411.1"/>
    </source>
</evidence>
<dbReference type="eggNOG" id="COG0366">
    <property type="taxonomic scope" value="Bacteria"/>
</dbReference>